<evidence type="ECO:0000313" key="9">
    <source>
        <dbReference type="Proteomes" id="UP000318571"/>
    </source>
</evidence>
<evidence type="ECO:0000256" key="4">
    <source>
        <dbReference type="ARBA" id="ARBA00022989"/>
    </source>
</evidence>
<accession>A0A553P816</accession>
<dbReference type="AlphaFoldDB" id="A0A553P816"/>
<sequence>QLLGFLQDPLGLSSRNDSSLEYMDQVQWTSMANFYNNSDLDPGPIGLLPIHHQNFSSIIRSVVSRNSNVTFRYYDYNITNHTDEEVLLEESGGFQPAPQRCPGTFGATTEDLEQVKVVGFLLDVICQSLIGVLGMVGNLLAIYILVKGKKLQSNFNKILTCLLAVHSIYILNSLTLEVYKKTGGITFDIIFSNILYPCKPMLLYTSTLLTMFLTRERYLAIRYPIEYRNAAILGNRWRNACSHLGLCVALSAAFVVPLVFESEVKITQIRSVKIFNETHSLERITHHHEVRVTDLRVDRNYVFWYKNIATFTFTVAIPLGFLIFWNSHTILFMRRRLIEGAGNTINHTTTTNTATTTNTTNTTTTSIHNQPFQTLKTEEANKIRILFVILLLFFVCNTLRFFLIFEECVANRDHKFAEEHHCVAIPFWVLIINRVSQLFLTINASLGAFVYCVMSIEFRIEVIHQIKCIRGWIRTPRTSDDSFNLSSTEGAMPRSKPFDPPNIVTPQLGEFQNPKGRLRTFHQGNNSLFFENRCSSVKIKGKANGDPSISEESIPCVLEMNHYCSEPKFGRTFRSEAQGVAHV</sequence>
<proteinExistence type="inferred from homology"/>
<feature type="transmembrane region" description="Helical" evidence="6">
    <location>
        <begin position="385"/>
        <end position="405"/>
    </location>
</feature>
<evidence type="ECO:0000259" key="7">
    <source>
        <dbReference type="PROSITE" id="PS50262"/>
    </source>
</evidence>
<dbReference type="GO" id="GO:0016020">
    <property type="term" value="C:membrane"/>
    <property type="evidence" value="ECO:0007669"/>
    <property type="project" value="UniProtKB-SubCell"/>
</dbReference>
<protein>
    <recommendedName>
        <fullName evidence="7">G-protein coupled receptors family 1 profile domain-containing protein</fullName>
    </recommendedName>
</protein>
<organism evidence="8 9">
    <name type="scientific">Tigriopus californicus</name>
    <name type="common">Marine copepod</name>
    <dbReference type="NCBI Taxonomy" id="6832"/>
    <lineage>
        <taxon>Eukaryota</taxon>
        <taxon>Metazoa</taxon>
        <taxon>Ecdysozoa</taxon>
        <taxon>Arthropoda</taxon>
        <taxon>Crustacea</taxon>
        <taxon>Multicrustacea</taxon>
        <taxon>Hexanauplia</taxon>
        <taxon>Copepoda</taxon>
        <taxon>Harpacticoida</taxon>
        <taxon>Harpacticidae</taxon>
        <taxon>Tigriopus</taxon>
    </lineage>
</organism>
<dbReference type="EMBL" id="VCGU01000007">
    <property type="protein sequence ID" value="TRY73828.1"/>
    <property type="molecule type" value="Genomic_DNA"/>
</dbReference>
<evidence type="ECO:0000256" key="1">
    <source>
        <dbReference type="ARBA" id="ARBA00004370"/>
    </source>
</evidence>
<dbReference type="InterPro" id="IPR052954">
    <property type="entry name" value="GPCR-Ligand_Int"/>
</dbReference>
<dbReference type="Pfam" id="PF00001">
    <property type="entry name" value="7tm_1"/>
    <property type="match status" value="1"/>
</dbReference>
<evidence type="ECO:0000256" key="2">
    <source>
        <dbReference type="ARBA" id="ARBA00010663"/>
    </source>
</evidence>
<dbReference type="InterPro" id="IPR000276">
    <property type="entry name" value="GPCR_Rhodpsn"/>
</dbReference>
<feature type="transmembrane region" description="Helical" evidence="6">
    <location>
        <begin position="158"/>
        <end position="174"/>
    </location>
</feature>
<dbReference type="Proteomes" id="UP000318571">
    <property type="component" value="Chromosome 3"/>
</dbReference>
<dbReference type="PROSITE" id="PS50262">
    <property type="entry name" value="G_PROTEIN_RECEP_F1_2"/>
    <property type="match status" value="1"/>
</dbReference>
<evidence type="ECO:0000256" key="3">
    <source>
        <dbReference type="ARBA" id="ARBA00022692"/>
    </source>
</evidence>
<feature type="transmembrane region" description="Helical" evidence="6">
    <location>
        <begin position="194"/>
        <end position="213"/>
    </location>
</feature>
<keyword evidence="5 6" id="KW-0472">Membrane</keyword>
<evidence type="ECO:0000313" key="8">
    <source>
        <dbReference type="EMBL" id="TRY73828.1"/>
    </source>
</evidence>
<feature type="transmembrane region" description="Helical" evidence="6">
    <location>
        <begin position="303"/>
        <end position="325"/>
    </location>
</feature>
<dbReference type="PANTHER" id="PTHR46641:SF2">
    <property type="entry name" value="FMRFAMIDE RECEPTOR"/>
    <property type="match status" value="1"/>
</dbReference>
<feature type="transmembrane region" description="Helical" evidence="6">
    <location>
        <begin position="240"/>
        <end position="260"/>
    </location>
</feature>
<dbReference type="STRING" id="6832.A0A553P816"/>
<feature type="non-terminal residue" evidence="8">
    <location>
        <position position="1"/>
    </location>
</feature>
<comment type="caution">
    <text evidence="8">The sequence shown here is derived from an EMBL/GenBank/DDBJ whole genome shotgun (WGS) entry which is preliminary data.</text>
</comment>
<feature type="domain" description="G-protein coupled receptors family 1 profile" evidence="7">
    <location>
        <begin position="137"/>
        <end position="451"/>
    </location>
</feature>
<name>A0A553P816_TIGCA</name>
<keyword evidence="9" id="KW-1185">Reference proteome</keyword>
<reference evidence="8 9" key="1">
    <citation type="journal article" date="2018" name="Nat. Ecol. Evol.">
        <title>Genomic signatures of mitonuclear coevolution across populations of Tigriopus californicus.</title>
        <authorList>
            <person name="Barreto F.S."/>
            <person name="Watson E.T."/>
            <person name="Lima T.G."/>
            <person name="Willett C.S."/>
            <person name="Edmands S."/>
            <person name="Li W."/>
            <person name="Burton R.S."/>
        </authorList>
    </citation>
    <scope>NUCLEOTIDE SEQUENCE [LARGE SCALE GENOMIC DNA]</scope>
    <source>
        <strain evidence="8 9">San Diego</strain>
    </source>
</reference>
<feature type="transmembrane region" description="Helical" evidence="6">
    <location>
        <begin position="425"/>
        <end position="453"/>
    </location>
</feature>
<dbReference type="GO" id="GO:0004930">
    <property type="term" value="F:G protein-coupled receptor activity"/>
    <property type="evidence" value="ECO:0007669"/>
    <property type="project" value="InterPro"/>
</dbReference>
<dbReference type="InterPro" id="IPR017452">
    <property type="entry name" value="GPCR_Rhodpsn_7TM"/>
</dbReference>
<dbReference type="PRINTS" id="PR00237">
    <property type="entry name" value="GPCRRHODOPSN"/>
</dbReference>
<evidence type="ECO:0000256" key="5">
    <source>
        <dbReference type="ARBA" id="ARBA00023136"/>
    </source>
</evidence>
<dbReference type="Gene3D" id="1.20.1070.10">
    <property type="entry name" value="Rhodopsin 7-helix transmembrane proteins"/>
    <property type="match status" value="1"/>
</dbReference>
<dbReference type="SUPFAM" id="SSF81321">
    <property type="entry name" value="Family A G protein-coupled receptor-like"/>
    <property type="match status" value="1"/>
</dbReference>
<comment type="similarity">
    <text evidence="2">Belongs to the G-protein coupled receptor 1 family.</text>
</comment>
<dbReference type="PANTHER" id="PTHR46641">
    <property type="entry name" value="FMRFAMIDE RECEPTOR-RELATED"/>
    <property type="match status" value="1"/>
</dbReference>
<evidence type="ECO:0000256" key="6">
    <source>
        <dbReference type="SAM" id="Phobius"/>
    </source>
</evidence>
<gene>
    <name evidence="8" type="ORF">TCAL_01922</name>
</gene>
<keyword evidence="3 6" id="KW-0812">Transmembrane</keyword>
<comment type="subcellular location">
    <subcellularLocation>
        <location evidence="1">Membrane</location>
    </subcellularLocation>
</comment>
<feature type="transmembrane region" description="Helical" evidence="6">
    <location>
        <begin position="120"/>
        <end position="146"/>
    </location>
</feature>
<keyword evidence="4 6" id="KW-1133">Transmembrane helix</keyword>